<dbReference type="AlphaFoldDB" id="A0AAP2AAP0"/>
<keyword evidence="1" id="KW-0472">Membrane</keyword>
<feature type="transmembrane region" description="Helical" evidence="1">
    <location>
        <begin position="146"/>
        <end position="168"/>
    </location>
</feature>
<evidence type="ECO:0000313" key="3">
    <source>
        <dbReference type="Proteomes" id="UP000653275"/>
    </source>
</evidence>
<evidence type="ECO:0000313" key="2">
    <source>
        <dbReference type="EMBL" id="MBL5933638.1"/>
    </source>
</evidence>
<accession>A0AAP2AAP0</accession>
<evidence type="ECO:0000256" key="1">
    <source>
        <dbReference type="SAM" id="Phobius"/>
    </source>
</evidence>
<feature type="transmembrane region" description="Helical" evidence="1">
    <location>
        <begin position="49"/>
        <end position="69"/>
    </location>
</feature>
<feature type="transmembrane region" description="Helical" evidence="1">
    <location>
        <begin position="116"/>
        <end position="134"/>
    </location>
</feature>
<keyword evidence="1" id="KW-0812">Transmembrane</keyword>
<protein>
    <submittedName>
        <fullName evidence="2">Uncharacterized protein</fullName>
    </submittedName>
</protein>
<sequence>MQMLSLDKIKNKIPLASALAVFLYLFTYFFHFGYAYYLGFPTEFIQVDLNLMLTTSGYVLLVCLFLGRFIDTLMITNPKKYIQIGIMILMFTLILNVYLFSIKAAFDPLRGVFDNTWFIIFSFSSLLVYSTLKLKTFITRDIANTGIADVVFLAFTITVTAGLSGAVFSMTPMKTFITTDGYILLGSYGDGLVLGKCEKNLSTFKRVSKNNGETLVVADPLIIKEINRCFSDKTL</sequence>
<reference evidence="2" key="1">
    <citation type="submission" date="2020-12" db="EMBL/GenBank/DDBJ databases">
        <title>Draft genome sequence of Enterobacter spp., Lelliottia spp. and Serratia spp. isolated from drinking water reservoirs and lakes.</title>
        <authorList>
            <person name="Reitter C."/>
            <person name="Neuhaus K."/>
            <person name="Huegler M."/>
        </authorList>
    </citation>
    <scope>NUCLEOTIDE SEQUENCE</scope>
    <source>
        <strain evidence="2">TZW15</strain>
    </source>
</reference>
<feature type="transmembrane region" description="Helical" evidence="1">
    <location>
        <begin position="12"/>
        <end position="37"/>
    </location>
</feature>
<dbReference type="EMBL" id="JAENMS010000002">
    <property type="protein sequence ID" value="MBL5933638.1"/>
    <property type="molecule type" value="Genomic_DNA"/>
</dbReference>
<keyword evidence="1" id="KW-1133">Transmembrane helix</keyword>
<comment type="caution">
    <text evidence="2">The sequence shown here is derived from an EMBL/GenBank/DDBJ whole genome shotgun (WGS) entry which is preliminary data.</text>
</comment>
<dbReference type="Proteomes" id="UP000653275">
    <property type="component" value="Unassembled WGS sequence"/>
</dbReference>
<gene>
    <name evidence="2" type="ORF">I7V27_04070</name>
</gene>
<name>A0AAP2AAP0_LELAM</name>
<dbReference type="RefSeq" id="WP_131488072.1">
    <property type="nucleotide sequence ID" value="NZ_JAENMR010000002.1"/>
</dbReference>
<feature type="transmembrane region" description="Helical" evidence="1">
    <location>
        <begin position="81"/>
        <end position="101"/>
    </location>
</feature>
<proteinExistence type="predicted"/>
<organism evidence="2 3">
    <name type="scientific">Lelliottia amnigena</name>
    <name type="common">Enterobacter amnigenus</name>
    <dbReference type="NCBI Taxonomy" id="61646"/>
    <lineage>
        <taxon>Bacteria</taxon>
        <taxon>Pseudomonadati</taxon>
        <taxon>Pseudomonadota</taxon>
        <taxon>Gammaproteobacteria</taxon>
        <taxon>Enterobacterales</taxon>
        <taxon>Enterobacteriaceae</taxon>
        <taxon>Lelliottia</taxon>
    </lineage>
</organism>